<evidence type="ECO:0000259" key="3">
    <source>
        <dbReference type="Pfam" id="PF20167"/>
    </source>
</evidence>
<keyword evidence="2" id="KW-0472">Membrane</keyword>
<dbReference type="EMBL" id="AK228488">
    <property type="protein sequence ID" value="BAF00414.1"/>
    <property type="molecule type" value="mRNA"/>
</dbReference>
<dbReference type="EMBL" id="AL138638">
    <property type="protein sequence ID" value="CAB83070.1"/>
    <property type="molecule type" value="Genomic_DNA"/>
</dbReference>
<dbReference type="PANTHER" id="PTHR48125:SF10">
    <property type="entry name" value="OS12G0136300 PROTEIN"/>
    <property type="match status" value="1"/>
</dbReference>
<evidence type="ECO:0000256" key="1">
    <source>
        <dbReference type="SAM" id="MobiDB-lite"/>
    </source>
</evidence>
<feature type="transmembrane region" description="Helical" evidence="2">
    <location>
        <begin position="515"/>
        <end position="537"/>
    </location>
</feature>
<gene>
    <name evidence="5" type="primary">F23N14_70</name>
    <name evidence="4" type="ordered locus">At3g43690</name>
</gene>
<organism evidence="5">
    <name type="scientific">Arabidopsis thaliana</name>
    <name type="common">Mouse-ear cress</name>
    <dbReference type="NCBI Taxonomy" id="3702"/>
    <lineage>
        <taxon>Eukaryota</taxon>
        <taxon>Viridiplantae</taxon>
        <taxon>Streptophyta</taxon>
        <taxon>Embryophyta</taxon>
        <taxon>Tracheophyta</taxon>
        <taxon>Spermatophyta</taxon>
        <taxon>Magnoliopsida</taxon>
        <taxon>eudicotyledons</taxon>
        <taxon>Gunneridae</taxon>
        <taxon>Pentapetalae</taxon>
        <taxon>rosids</taxon>
        <taxon>malvids</taxon>
        <taxon>Brassicales</taxon>
        <taxon>Brassicaceae</taxon>
        <taxon>Camelineae</taxon>
        <taxon>Arabidopsis</taxon>
    </lineage>
</organism>
<dbReference type="PANTHER" id="PTHR48125">
    <property type="entry name" value="LP07818P1"/>
    <property type="match status" value="1"/>
</dbReference>
<accession>Q9M2B7</accession>
<dbReference type="InterPro" id="IPR046796">
    <property type="entry name" value="Transposase_32_dom"/>
</dbReference>
<feature type="region of interest" description="Disordered" evidence="1">
    <location>
        <begin position="466"/>
        <end position="492"/>
    </location>
</feature>
<dbReference type="AlphaFoldDB" id="Q9M2B7"/>
<keyword evidence="2" id="KW-0812">Transmembrane</keyword>
<feature type="region of interest" description="Disordered" evidence="1">
    <location>
        <begin position="119"/>
        <end position="198"/>
    </location>
</feature>
<proteinExistence type="evidence at transcript level"/>
<dbReference type="Pfam" id="PF20167">
    <property type="entry name" value="Transposase_32"/>
    <property type="match status" value="1"/>
</dbReference>
<evidence type="ECO:0000313" key="5">
    <source>
        <dbReference type="EMBL" id="CAB83070.1"/>
    </source>
</evidence>
<protein>
    <submittedName>
        <fullName evidence="4">Uncharacterized protein At3g43690</fullName>
    </submittedName>
    <submittedName>
        <fullName evidence="5">Uncharacterized protein F23N14_70</fullName>
    </submittedName>
</protein>
<reference evidence="5" key="3">
    <citation type="submission" date="2000-03" db="EMBL/GenBank/DDBJ databases">
        <authorList>
            <person name="EU Arabidopsis sequencing project"/>
        </authorList>
    </citation>
    <scope>NUCLEOTIDE SEQUENCE</scope>
</reference>
<evidence type="ECO:0000256" key="2">
    <source>
        <dbReference type="SAM" id="Phobius"/>
    </source>
</evidence>
<feature type="domain" description="Putative plant transposon protein" evidence="3">
    <location>
        <begin position="283"/>
        <end position="456"/>
    </location>
</feature>
<name>Q9M2B7_ARATH</name>
<keyword evidence="2" id="KW-1133">Transmembrane helix</keyword>
<sequence length="539" mass="59363">MSKDKVSSPTADLIPQLAATLVAALGAQCYRLTLPPSPPPRILTPQVPPSSATMASSFNPTRILDHRASSHRNRRGAFPASKRRRLVDEPIDYPDLSNPAYQVLSTPLFASGIGSIRELLSSSPPPTTSSQPPSVSIPPPSAPPLVLSDSKDAEPAGLTNPSAPPSPLAPKNITPVASPVADVPMPDPLISPTAETAEGASVPDAAVSYAARAAAHRQVFAERDELDRTLRRPLVPPHTKRFLSAAAAERYKHIAKRDFIFQKTLPLDPEVLTATKYFLEHSGMAQTVVAVEQFVPEVVREFYANLPEMEYRECGLDLVYVRGKMYEFSPALINHMFSIDDSALDPEAPVTLSTASRDDLALMMTGGTTRRWLRLQPADHLDTMKMLHKVCCGNWFPTTNTSTLRVDRLRLIDMGTHGKSFNLGKLVVTHTMSLARLGPLSSHRLAYPNLIYQLLTFQRDVRSRPRDTLSDEPGVFVNDPPPTQPTQAPPPMGHKLLLEDINDLLEIGKRIRRRLTGKLFSCFMWCFAYCVLALCFLEF</sequence>
<reference evidence="5" key="2">
    <citation type="submission" date="2000-02" db="EMBL/GenBank/DDBJ databases">
        <authorList>
            <person name="Bloecker H."/>
            <person name="Mewes H.W."/>
            <person name="Rudd S."/>
            <person name="Lemcke K."/>
            <person name="Mayer K.F.X."/>
            <person name="Quetier F."/>
            <person name="Salanoubat M."/>
        </authorList>
    </citation>
    <scope>NUCLEOTIDE SEQUENCE</scope>
</reference>
<evidence type="ECO:0000313" key="4">
    <source>
        <dbReference type="EMBL" id="BAF00414.1"/>
    </source>
</evidence>
<feature type="compositionally biased region" description="Pro residues" evidence="1">
    <location>
        <begin position="479"/>
        <end position="492"/>
    </location>
</feature>
<dbReference type="PIR" id="T47405">
    <property type="entry name" value="T47405"/>
</dbReference>
<reference evidence="4" key="4">
    <citation type="submission" date="2006-07" db="EMBL/GenBank/DDBJ databases">
        <title>Large-scale analysis of RIKEN Arabidopsis full-length (RAFL) cDNAs.</title>
        <authorList>
            <person name="Totoki Y."/>
            <person name="Seki M."/>
            <person name="Ishida J."/>
            <person name="Nakajima M."/>
            <person name="Enju A."/>
            <person name="Morosawa T."/>
            <person name="Kamiya A."/>
            <person name="Narusaka M."/>
            <person name="Shin-i T."/>
            <person name="Nakagawa M."/>
            <person name="Sakamoto N."/>
            <person name="Oishi K."/>
            <person name="Kohara Y."/>
            <person name="Kobayashi M."/>
            <person name="Toyoda A."/>
            <person name="Sakaki Y."/>
            <person name="Sakurai T."/>
            <person name="Iida K."/>
            <person name="Akiyama K."/>
            <person name="Satou M."/>
            <person name="Toyoda T."/>
            <person name="Konagaya A."/>
            <person name="Carninci P."/>
            <person name="Kawai J."/>
            <person name="Hayashizaki Y."/>
            <person name="Shinozaki K."/>
        </authorList>
    </citation>
    <scope>NUCLEOTIDE SEQUENCE</scope>
</reference>
<reference key="1">
    <citation type="journal article" date="2000" name="Nature">
        <title>Sequence and analysis of chromosome 3 of the plant Arabidopsis thaliana.</title>
        <authorList>
            <consortium name="European Union Chromosome 3 Arabidopsis Sequencing Consortium"/>
            <consortium name="Institute for Genomic Research"/>
            <consortium name="Kazusa DNA Research Institute"/>
            <person name="Salanoubat M."/>
            <person name="Lemcke K."/>
            <person name="Rieger M."/>
            <person name="Ansorge W."/>
            <person name="Unseld M."/>
            <person name="Fartmann B."/>
            <person name="Valle G."/>
            <person name="Blocker H."/>
            <person name="Perez-Alonso M."/>
            <person name="Obermaier B."/>
            <person name="Delseny M."/>
            <person name="Boutry M."/>
            <person name="Grivell L.A."/>
            <person name="Mache R."/>
            <person name="Puigdomenech P."/>
            <person name="De Simone V."/>
            <person name="Choisne N."/>
            <person name="Artiguenave F."/>
            <person name="Robert C."/>
            <person name="Brottier P."/>
            <person name="Wincker P."/>
            <person name="Cattolico L."/>
            <person name="Weissenbach J."/>
            <person name="Saurin W."/>
            <person name="Quetier F."/>
            <person name="Schafer M."/>
            <person name="Muller-Auer S."/>
            <person name="Gabel C."/>
            <person name="Fuchs M."/>
            <person name="Benes V."/>
            <person name="Wurmbach E."/>
            <person name="Drzonek H."/>
            <person name="Erfle H."/>
            <person name="Jordan N."/>
            <person name="Bangert S."/>
            <person name="Wiedelmann R."/>
            <person name="Kranz H."/>
            <person name="Voss H."/>
            <person name="Holland R."/>
            <person name="Brandt P."/>
            <person name="Nyakatura G."/>
            <person name="Vezzi A."/>
            <person name="D'Angelo M."/>
            <person name="Pallavicini A."/>
            <person name="Toppo S."/>
            <person name="Simionati B."/>
            <person name="Conrad A."/>
            <person name="Hornischer K."/>
            <person name="Kauer G."/>
            <person name="Lohnert T.H."/>
            <person name="Nordsiek G."/>
            <person name="Reichelt J."/>
            <person name="Scharfe M."/>
            <person name="Schon O."/>
            <person name="Bargues M."/>
            <person name="Terol J."/>
            <person name="Climent J."/>
            <person name="Navarro P."/>
            <person name="Collado C."/>
            <person name="Perez-Perez A."/>
            <person name="Ottenwalder B."/>
            <person name="Duchemin D."/>
            <person name="Cooke R."/>
            <person name="Laudie M."/>
            <person name="Berger-Llauro C."/>
            <person name="Purnelle B."/>
            <person name="Masuy D."/>
            <person name="de Haan M."/>
            <person name="Maarse A.C."/>
            <person name="Alcaraz J.P."/>
            <person name="Cottet A."/>
            <person name="Casacuberta E."/>
            <person name="Monfort A."/>
            <person name="Argiriou A."/>
            <person name="flores M."/>
            <person name="Liguori R."/>
            <person name="Vitale D."/>
            <person name="Mannhaupt G."/>
            <person name="Haase D."/>
            <person name="Schoof H."/>
            <person name="Rudd S."/>
            <person name="Zaccaria P."/>
            <person name="Mewes H.W."/>
            <person name="Mayer K.F."/>
            <person name="Kaul S."/>
            <person name="Town C.D."/>
            <person name="Koo H.L."/>
            <person name="Tallon L.J."/>
            <person name="Jenkins J."/>
            <person name="Rooney T."/>
            <person name="Rizzo M."/>
            <person name="Walts A."/>
            <person name="Utterback T."/>
            <person name="Fujii C.Y."/>
            <person name="Shea T.P."/>
            <person name="Creasy T.H."/>
            <person name="Haas B."/>
            <person name="Maiti R."/>
            <person name="Wu D."/>
            <person name="Peterson J."/>
            <person name="Van Aken S."/>
            <person name="Pai G."/>
            <person name="Militscher J."/>
            <person name="Sellers P."/>
            <person name="Gill J.E."/>
            <person name="Feldblyum T.V."/>
            <person name="Preuss D."/>
            <person name="Lin X."/>
            <person name="Nierman W.C."/>
            <person name="Salzberg S.L."/>
            <person name="White O."/>
            <person name="Venter J.C."/>
            <person name="Fraser C.M."/>
            <person name="Kaneko T."/>
            <person name="Nakamura Y."/>
            <person name="Sato S."/>
            <person name="Kato T."/>
            <person name="Asamizu E."/>
            <person name="Sasamoto S."/>
            <person name="Kimura T."/>
            <person name="Idesawa K."/>
            <person name="Kawashima K."/>
            <person name="Kishida Y."/>
            <person name="Kiyokawa C."/>
            <person name="Kohara M."/>
            <person name="Matsumoto M."/>
            <person name="Matsuno A."/>
            <person name="Muraki A."/>
            <person name="Nakayama S."/>
            <person name="Nakazaki N."/>
            <person name="Shinpo S."/>
            <person name="Takeuchi C."/>
            <person name="Wada T."/>
            <person name="Watanabe A."/>
            <person name="Yamada M."/>
            <person name="Yasuda M."/>
            <person name="Tabata S."/>
        </authorList>
    </citation>
    <scope>NUCLEOTIDE SEQUENCE [LARGE SCALE GENOMIC DNA]</scope>
    <source>
        <strain>cv. Columbia</strain>
    </source>
</reference>